<dbReference type="EMBL" id="CAVNYO010000111">
    <property type="protein sequence ID" value="CAK5266942.1"/>
    <property type="molecule type" value="Genomic_DNA"/>
</dbReference>
<evidence type="ECO:0000313" key="2">
    <source>
        <dbReference type="EMBL" id="CAK5266942.1"/>
    </source>
</evidence>
<accession>A0AAD2GZN2</accession>
<dbReference type="EMBL" id="CAVNYO010000109">
    <property type="protein sequence ID" value="CAK5266581.1"/>
    <property type="molecule type" value="Genomic_DNA"/>
</dbReference>
<protein>
    <submittedName>
        <fullName evidence="1">Uncharacterized protein</fullName>
    </submittedName>
</protein>
<name>A0AAD2GZN2_9AGAR</name>
<dbReference type="AlphaFoldDB" id="A0AAD2GZN2"/>
<evidence type="ECO:0000313" key="3">
    <source>
        <dbReference type="Proteomes" id="UP001295794"/>
    </source>
</evidence>
<sequence length="90" mass="10135">ICFDLSPLRHHSLVDSNSGFVRRTSLRRPFDFFPPPIDSNSIWSRTPAGTWAHCFTPVEATMDFHFSALYPGDRFATASASGMRLRTGMN</sequence>
<comment type="caution">
    <text evidence="1">The sequence shown here is derived from an EMBL/GenBank/DDBJ whole genome shotgun (WGS) entry which is preliminary data.</text>
</comment>
<evidence type="ECO:0000313" key="1">
    <source>
        <dbReference type="EMBL" id="CAK5266581.1"/>
    </source>
</evidence>
<proteinExistence type="predicted"/>
<gene>
    <name evidence="1" type="ORF">MYCIT1_LOCUS8427</name>
    <name evidence="2" type="ORF">MYCIT1_LOCUS8991</name>
</gene>
<feature type="non-terminal residue" evidence="1">
    <location>
        <position position="90"/>
    </location>
</feature>
<organism evidence="1 3">
    <name type="scientific">Mycena citricolor</name>
    <dbReference type="NCBI Taxonomy" id="2018698"/>
    <lineage>
        <taxon>Eukaryota</taxon>
        <taxon>Fungi</taxon>
        <taxon>Dikarya</taxon>
        <taxon>Basidiomycota</taxon>
        <taxon>Agaricomycotina</taxon>
        <taxon>Agaricomycetes</taxon>
        <taxon>Agaricomycetidae</taxon>
        <taxon>Agaricales</taxon>
        <taxon>Marasmiineae</taxon>
        <taxon>Mycenaceae</taxon>
        <taxon>Mycena</taxon>
    </lineage>
</organism>
<reference evidence="1" key="1">
    <citation type="submission" date="2023-11" db="EMBL/GenBank/DDBJ databases">
        <authorList>
            <person name="De Vega J J."/>
            <person name="De Vega J J."/>
        </authorList>
    </citation>
    <scope>NUCLEOTIDE SEQUENCE</scope>
</reference>
<dbReference type="Proteomes" id="UP001295794">
    <property type="component" value="Unassembled WGS sequence"/>
</dbReference>
<keyword evidence="3" id="KW-1185">Reference proteome</keyword>